<dbReference type="InterPro" id="IPR016024">
    <property type="entry name" value="ARM-type_fold"/>
</dbReference>
<protein>
    <recommendedName>
        <fullName evidence="1">MIF4G domain-containing protein</fullName>
    </recommendedName>
</protein>
<evidence type="ECO:0000259" key="1">
    <source>
        <dbReference type="Pfam" id="PF02854"/>
    </source>
</evidence>
<sequence length="87" mass="10337">MSLRKNSRNWKQLFQPVIVRGFKMSWRRQKTKLAEKLFKFRMFTESIIHNCVVKLLKQNDEESLECLSILLTTAGKEMDFKKAKASQ</sequence>
<comment type="caution">
    <text evidence="2">The sequence shown here is derived from an EMBL/GenBank/DDBJ whole genome shotgun (WGS) entry which is preliminary data.</text>
</comment>
<reference evidence="2" key="1">
    <citation type="submission" date="2020-08" db="EMBL/GenBank/DDBJ databases">
        <title>Chromosome-level assembly of Southern catfish (Silurus meridionalis) provides insights into visual adaptation to the nocturnal and benthic lifestyles.</title>
        <authorList>
            <person name="Zhang Y."/>
            <person name="Wang D."/>
            <person name="Peng Z."/>
        </authorList>
    </citation>
    <scope>NUCLEOTIDE SEQUENCE</scope>
    <source>
        <strain evidence="2">SWU-2019-XX</strain>
        <tissue evidence="2">Muscle</tissue>
    </source>
</reference>
<dbReference type="Pfam" id="PF02854">
    <property type="entry name" value="MIF4G"/>
    <property type="match status" value="1"/>
</dbReference>
<dbReference type="GO" id="GO:0003729">
    <property type="term" value="F:mRNA binding"/>
    <property type="evidence" value="ECO:0007669"/>
    <property type="project" value="TreeGrafter"/>
</dbReference>
<dbReference type="AlphaFoldDB" id="A0A8T0AEX8"/>
<dbReference type="SUPFAM" id="SSF48371">
    <property type="entry name" value="ARM repeat"/>
    <property type="match status" value="1"/>
</dbReference>
<dbReference type="Gene3D" id="1.25.40.180">
    <property type="match status" value="1"/>
</dbReference>
<keyword evidence="3" id="KW-1185">Reference proteome</keyword>
<dbReference type="GO" id="GO:0003743">
    <property type="term" value="F:translation initiation factor activity"/>
    <property type="evidence" value="ECO:0007669"/>
    <property type="project" value="TreeGrafter"/>
</dbReference>
<gene>
    <name evidence="2" type="ORF">HF521_011827</name>
</gene>
<dbReference type="PANTHER" id="PTHR23253">
    <property type="entry name" value="EUKARYOTIC TRANSLATION INITIATION FACTOR 4 GAMMA"/>
    <property type="match status" value="1"/>
</dbReference>
<dbReference type="GO" id="GO:0016281">
    <property type="term" value="C:eukaryotic translation initiation factor 4F complex"/>
    <property type="evidence" value="ECO:0007669"/>
    <property type="project" value="TreeGrafter"/>
</dbReference>
<evidence type="ECO:0000313" key="3">
    <source>
        <dbReference type="Proteomes" id="UP000606274"/>
    </source>
</evidence>
<dbReference type="PANTHER" id="PTHR23253:SF78">
    <property type="entry name" value="EUKARYOTIC TRANSLATION INITIATION FACTOR 4G1, ISOFORM B-RELATED"/>
    <property type="match status" value="1"/>
</dbReference>
<organism evidence="2 3">
    <name type="scientific">Silurus meridionalis</name>
    <name type="common">Southern catfish</name>
    <name type="synonym">Silurus soldatovi meridionalis</name>
    <dbReference type="NCBI Taxonomy" id="175797"/>
    <lineage>
        <taxon>Eukaryota</taxon>
        <taxon>Metazoa</taxon>
        <taxon>Chordata</taxon>
        <taxon>Craniata</taxon>
        <taxon>Vertebrata</taxon>
        <taxon>Euteleostomi</taxon>
        <taxon>Actinopterygii</taxon>
        <taxon>Neopterygii</taxon>
        <taxon>Teleostei</taxon>
        <taxon>Ostariophysi</taxon>
        <taxon>Siluriformes</taxon>
        <taxon>Siluridae</taxon>
        <taxon>Silurus</taxon>
    </lineage>
</organism>
<feature type="domain" description="MIF4G" evidence="1">
    <location>
        <begin position="37"/>
        <end position="85"/>
    </location>
</feature>
<name>A0A8T0AEX8_SILME</name>
<dbReference type="Proteomes" id="UP000606274">
    <property type="component" value="Unassembled WGS sequence"/>
</dbReference>
<evidence type="ECO:0000313" key="2">
    <source>
        <dbReference type="EMBL" id="KAF7690023.1"/>
    </source>
</evidence>
<dbReference type="EMBL" id="JABFDY010000023">
    <property type="protein sequence ID" value="KAF7690023.1"/>
    <property type="molecule type" value="Genomic_DNA"/>
</dbReference>
<proteinExistence type="predicted"/>
<dbReference type="InterPro" id="IPR003890">
    <property type="entry name" value="MIF4G-like_typ-3"/>
</dbReference>
<accession>A0A8T0AEX8</accession>